<accession>A0A0S3Q0Q1</accession>
<feature type="domain" description="Pirin C-terminal" evidence="5">
    <location>
        <begin position="191"/>
        <end position="289"/>
    </location>
</feature>
<evidence type="ECO:0000256" key="1">
    <source>
        <dbReference type="ARBA" id="ARBA00008416"/>
    </source>
</evidence>
<keyword evidence="6" id="KW-0560">Oxidoreductase</keyword>
<dbReference type="PANTHER" id="PTHR13903:SF8">
    <property type="entry name" value="PIRIN"/>
    <property type="match status" value="1"/>
</dbReference>
<feature type="binding site" evidence="2">
    <location>
        <position position="72"/>
    </location>
    <ligand>
        <name>Fe cation</name>
        <dbReference type="ChEBI" id="CHEBI:24875"/>
    </ligand>
</feature>
<evidence type="ECO:0000313" key="6">
    <source>
        <dbReference type="EMBL" id="BAT61782.1"/>
    </source>
</evidence>
<sequence>MSWQPAEKPETDTPSCPALETVIIPRAHDIGGLEVRRALPSAKRQMIGPFIFWDQMGPAEFITGKGIDVRPHPHIGLATVTYLFEGEIMHRDSLGTEIPIRPGAINLMTAGSGITHSERTSADVRASGGPLFGIQSWLALPKSHEENAPAFVHHSRDELPTLEDEGKKVRLISGELYGMKSPVKTATDTIYADVVLDAGTALPFPATYDERAIYTLTGDIEIAGDTFGPGQLLVFRAGDEITVKAKSAARLLLFGGEPMDGPRHIWWNFVSSSRERIEDAKQQWKSGAFPRVPGETEFIPLPER</sequence>
<dbReference type="PIRSF" id="PIRSF006232">
    <property type="entry name" value="Pirin"/>
    <property type="match status" value="1"/>
</dbReference>
<evidence type="ECO:0000313" key="7">
    <source>
        <dbReference type="Proteomes" id="UP000236884"/>
    </source>
</evidence>
<dbReference type="OrthoDB" id="9780903at2"/>
<dbReference type="Pfam" id="PF05726">
    <property type="entry name" value="Pirin_C"/>
    <property type="match status" value="1"/>
</dbReference>
<dbReference type="SUPFAM" id="SSF51182">
    <property type="entry name" value="RmlC-like cupins"/>
    <property type="match status" value="1"/>
</dbReference>
<dbReference type="CDD" id="cd02247">
    <property type="entry name" value="cupin_pirin_C"/>
    <property type="match status" value="1"/>
</dbReference>
<dbReference type="RefSeq" id="WP_096358432.1">
    <property type="nucleotide sequence ID" value="NZ_AP014946.1"/>
</dbReference>
<dbReference type="InterPro" id="IPR003829">
    <property type="entry name" value="Pirin_N_dom"/>
</dbReference>
<evidence type="ECO:0000256" key="3">
    <source>
        <dbReference type="RuleBase" id="RU003457"/>
    </source>
</evidence>
<dbReference type="AlphaFoldDB" id="A0A0S3Q0Q1"/>
<dbReference type="InterPro" id="IPR012093">
    <property type="entry name" value="Pirin"/>
</dbReference>
<evidence type="ECO:0000259" key="5">
    <source>
        <dbReference type="Pfam" id="PF05726"/>
    </source>
</evidence>
<dbReference type="InterPro" id="IPR011051">
    <property type="entry name" value="RmlC_Cupin_sf"/>
</dbReference>
<keyword evidence="2" id="KW-0479">Metal-binding</keyword>
<dbReference type="PANTHER" id="PTHR13903">
    <property type="entry name" value="PIRIN-RELATED"/>
    <property type="match status" value="1"/>
</dbReference>
<proteinExistence type="inferred from homology"/>
<dbReference type="Pfam" id="PF02678">
    <property type="entry name" value="Pirin"/>
    <property type="match status" value="1"/>
</dbReference>
<dbReference type="EMBL" id="AP014946">
    <property type="protein sequence ID" value="BAT61782.1"/>
    <property type="molecule type" value="Genomic_DNA"/>
</dbReference>
<dbReference type="GO" id="GO:0046872">
    <property type="term" value="F:metal ion binding"/>
    <property type="evidence" value="ECO:0007669"/>
    <property type="project" value="UniProtKB-KW"/>
</dbReference>
<reference evidence="6 7" key="1">
    <citation type="submission" date="2015-08" db="EMBL/GenBank/DDBJ databases">
        <title>Investigation of the bacterial diversity of lava forest soil.</title>
        <authorList>
            <person name="Lee J.S."/>
        </authorList>
    </citation>
    <scope>NUCLEOTIDE SEQUENCE [LARGE SCALE GENOMIC DNA]</scope>
    <source>
        <strain evidence="6 7">GJW-30</strain>
    </source>
</reference>
<feature type="binding site" evidence="2">
    <location>
        <position position="118"/>
    </location>
    <ligand>
        <name>Fe cation</name>
        <dbReference type="ChEBI" id="CHEBI:24875"/>
    </ligand>
</feature>
<dbReference type="Proteomes" id="UP000236884">
    <property type="component" value="Chromosome"/>
</dbReference>
<dbReference type="InterPro" id="IPR014710">
    <property type="entry name" value="RmlC-like_jellyroll"/>
</dbReference>
<keyword evidence="2" id="KW-0408">Iron</keyword>
<feature type="binding site" evidence="2">
    <location>
        <position position="116"/>
    </location>
    <ligand>
        <name>Fe cation</name>
        <dbReference type="ChEBI" id="CHEBI:24875"/>
    </ligand>
</feature>
<dbReference type="KEGG" id="vgo:GJW-30_1_04343"/>
<dbReference type="GO" id="GO:0008127">
    <property type="term" value="F:quercetin 2,3-dioxygenase activity"/>
    <property type="evidence" value="ECO:0007669"/>
    <property type="project" value="UniProtKB-EC"/>
</dbReference>
<feature type="domain" description="Pirin N-terminal" evidence="4">
    <location>
        <begin position="33"/>
        <end position="138"/>
    </location>
</feature>
<keyword evidence="6" id="KW-0223">Dioxygenase</keyword>
<dbReference type="Gene3D" id="2.60.120.10">
    <property type="entry name" value="Jelly Rolls"/>
    <property type="match status" value="2"/>
</dbReference>
<evidence type="ECO:0000256" key="2">
    <source>
        <dbReference type="PIRSR" id="PIRSR006232-1"/>
    </source>
</evidence>
<feature type="binding site" evidence="2">
    <location>
        <position position="74"/>
    </location>
    <ligand>
        <name>Fe cation</name>
        <dbReference type="ChEBI" id="CHEBI:24875"/>
    </ligand>
</feature>
<dbReference type="CDD" id="cd02909">
    <property type="entry name" value="cupin_pirin_N"/>
    <property type="match status" value="1"/>
</dbReference>
<dbReference type="EC" id="1.13.11.24" evidence="6"/>
<evidence type="ECO:0000259" key="4">
    <source>
        <dbReference type="Pfam" id="PF02678"/>
    </source>
</evidence>
<organism evidence="6 7">
    <name type="scientific">Variibacter gotjawalensis</name>
    <dbReference type="NCBI Taxonomy" id="1333996"/>
    <lineage>
        <taxon>Bacteria</taxon>
        <taxon>Pseudomonadati</taxon>
        <taxon>Pseudomonadota</taxon>
        <taxon>Alphaproteobacteria</taxon>
        <taxon>Hyphomicrobiales</taxon>
        <taxon>Nitrobacteraceae</taxon>
        <taxon>Variibacter</taxon>
    </lineage>
</organism>
<comment type="similarity">
    <text evidence="1 3">Belongs to the pirin family.</text>
</comment>
<protein>
    <submittedName>
        <fullName evidence="6">Quercetin 2,3-dioxygenase</fullName>
        <ecNumber evidence="6">1.13.11.24</ecNumber>
    </submittedName>
</protein>
<keyword evidence="7" id="KW-1185">Reference proteome</keyword>
<name>A0A0S3Q0Q1_9BRAD</name>
<dbReference type="InterPro" id="IPR008778">
    <property type="entry name" value="Pirin_C_dom"/>
</dbReference>
<gene>
    <name evidence="6" type="primary">yhhW_2</name>
    <name evidence="6" type="ORF">GJW-30_1_04343</name>
</gene>
<comment type="cofactor">
    <cofactor evidence="2">
        <name>Fe cation</name>
        <dbReference type="ChEBI" id="CHEBI:24875"/>
    </cofactor>
    <text evidence="2">Binds 1 Fe cation per subunit.</text>
</comment>